<evidence type="ECO:0000256" key="6">
    <source>
        <dbReference type="ARBA" id="ARBA00023136"/>
    </source>
</evidence>
<evidence type="ECO:0000259" key="8">
    <source>
        <dbReference type="PROSITE" id="PS50928"/>
    </source>
</evidence>
<evidence type="ECO:0000256" key="2">
    <source>
        <dbReference type="ARBA" id="ARBA00022448"/>
    </source>
</evidence>
<evidence type="ECO:0000256" key="3">
    <source>
        <dbReference type="ARBA" id="ARBA00022475"/>
    </source>
</evidence>
<keyword evidence="2 7" id="KW-0813">Transport</keyword>
<dbReference type="PROSITE" id="PS50928">
    <property type="entry name" value="ABC_TM1"/>
    <property type="match status" value="1"/>
</dbReference>
<accession>A0A173Y8K9</accession>
<keyword evidence="5 7" id="KW-1133">Transmembrane helix</keyword>
<proteinExistence type="inferred from homology"/>
<name>A0A173Y8K9_9CLOT</name>
<sequence>MAEVGLKSNNRSKVKKISFIKKEDGKVNLPITILLIICSLTILFPLYITIVIAFKQPSEMMGNILSLPKSWSFSNFKQAIEMTNFFHTIMNSLFITAGAVVVTIVTNSLVAYAIARNMHKKFYKFVYFYFVSAMFVPFSMLMLPLVKQVSFFNLDNKVGMIILYMVFGISMNTLLYVGYLKNIPLELEEAAYVDGAKQWTVFWKIIFPLLKPMHATVGIMTALWAWNDVMMPLVILSEQSSATLPLAQYIFQSKFGTNYNVAFASYLLALLPLLVFYLFAQKWIINGVTKGAIK</sequence>
<comment type="similarity">
    <text evidence="7">Belongs to the binding-protein-dependent transport system permease family.</text>
</comment>
<feature type="domain" description="ABC transmembrane type-1" evidence="8">
    <location>
        <begin position="89"/>
        <end position="280"/>
    </location>
</feature>
<feature type="transmembrane region" description="Helical" evidence="7">
    <location>
        <begin position="92"/>
        <end position="114"/>
    </location>
</feature>
<feature type="transmembrane region" description="Helical" evidence="7">
    <location>
        <begin position="31"/>
        <end position="54"/>
    </location>
</feature>
<dbReference type="RefSeq" id="WP_042397752.1">
    <property type="nucleotide sequence ID" value="NZ_CYYT01000006.1"/>
</dbReference>
<evidence type="ECO:0000256" key="7">
    <source>
        <dbReference type="RuleBase" id="RU363032"/>
    </source>
</evidence>
<dbReference type="Gene3D" id="1.10.3720.10">
    <property type="entry name" value="MetI-like"/>
    <property type="match status" value="1"/>
</dbReference>
<dbReference type="Proteomes" id="UP000095558">
    <property type="component" value="Unassembled WGS sequence"/>
</dbReference>
<feature type="transmembrane region" description="Helical" evidence="7">
    <location>
        <begin position="261"/>
        <end position="280"/>
    </location>
</feature>
<dbReference type="Pfam" id="PF00528">
    <property type="entry name" value="BPD_transp_1"/>
    <property type="match status" value="1"/>
</dbReference>
<keyword evidence="3" id="KW-1003">Cell membrane</keyword>
<dbReference type="InterPro" id="IPR000515">
    <property type="entry name" value="MetI-like"/>
</dbReference>
<reference evidence="9 10" key="1">
    <citation type="submission" date="2015-09" db="EMBL/GenBank/DDBJ databases">
        <authorList>
            <consortium name="Pathogen Informatics"/>
        </authorList>
    </citation>
    <scope>NUCLEOTIDE SEQUENCE [LARGE SCALE GENOMIC DNA]</scope>
    <source>
        <strain evidence="9 10">2789STDY5834855</strain>
    </source>
</reference>
<keyword evidence="4 7" id="KW-0812">Transmembrane</keyword>
<organism evidence="9 10">
    <name type="scientific">Clostridium disporicum</name>
    <dbReference type="NCBI Taxonomy" id="84024"/>
    <lineage>
        <taxon>Bacteria</taxon>
        <taxon>Bacillati</taxon>
        <taxon>Bacillota</taxon>
        <taxon>Clostridia</taxon>
        <taxon>Eubacteriales</taxon>
        <taxon>Clostridiaceae</taxon>
        <taxon>Clostridium</taxon>
    </lineage>
</organism>
<feature type="transmembrane region" description="Helical" evidence="7">
    <location>
        <begin position="126"/>
        <end position="146"/>
    </location>
</feature>
<evidence type="ECO:0000313" key="9">
    <source>
        <dbReference type="EMBL" id="CUN59058.1"/>
    </source>
</evidence>
<comment type="subcellular location">
    <subcellularLocation>
        <location evidence="1 7">Cell membrane</location>
        <topology evidence="1 7">Multi-pass membrane protein</topology>
    </subcellularLocation>
</comment>
<dbReference type="GeneID" id="83011786"/>
<feature type="transmembrane region" description="Helical" evidence="7">
    <location>
        <begin position="201"/>
        <end position="226"/>
    </location>
</feature>
<dbReference type="PANTHER" id="PTHR43744">
    <property type="entry name" value="ABC TRANSPORTER PERMEASE PROTEIN MG189-RELATED-RELATED"/>
    <property type="match status" value="1"/>
</dbReference>
<evidence type="ECO:0000256" key="5">
    <source>
        <dbReference type="ARBA" id="ARBA00022989"/>
    </source>
</evidence>
<dbReference type="SUPFAM" id="SSF161098">
    <property type="entry name" value="MetI-like"/>
    <property type="match status" value="1"/>
</dbReference>
<dbReference type="GO" id="GO:0005886">
    <property type="term" value="C:plasma membrane"/>
    <property type="evidence" value="ECO:0007669"/>
    <property type="project" value="UniProtKB-SubCell"/>
</dbReference>
<dbReference type="OrthoDB" id="9772609at2"/>
<dbReference type="GO" id="GO:0055085">
    <property type="term" value="P:transmembrane transport"/>
    <property type="evidence" value="ECO:0007669"/>
    <property type="project" value="InterPro"/>
</dbReference>
<protein>
    <submittedName>
        <fullName evidence="9">Sugar ABC transporter permease</fullName>
    </submittedName>
</protein>
<dbReference type="AlphaFoldDB" id="A0A173Y8K9"/>
<keyword evidence="6 7" id="KW-0472">Membrane</keyword>
<evidence type="ECO:0000256" key="1">
    <source>
        <dbReference type="ARBA" id="ARBA00004651"/>
    </source>
</evidence>
<evidence type="ECO:0000313" key="10">
    <source>
        <dbReference type="Proteomes" id="UP000095558"/>
    </source>
</evidence>
<dbReference type="CDD" id="cd06261">
    <property type="entry name" value="TM_PBP2"/>
    <property type="match status" value="1"/>
</dbReference>
<dbReference type="EMBL" id="CYZV01000002">
    <property type="protein sequence ID" value="CUN59058.1"/>
    <property type="molecule type" value="Genomic_DNA"/>
</dbReference>
<dbReference type="PANTHER" id="PTHR43744:SF8">
    <property type="entry name" value="SN-GLYCEROL-3-PHOSPHATE TRANSPORT SYSTEM PERMEASE PROTEIN UGPE"/>
    <property type="match status" value="1"/>
</dbReference>
<dbReference type="InterPro" id="IPR035906">
    <property type="entry name" value="MetI-like_sf"/>
</dbReference>
<feature type="transmembrane region" description="Helical" evidence="7">
    <location>
        <begin position="158"/>
        <end position="180"/>
    </location>
</feature>
<evidence type="ECO:0000256" key="4">
    <source>
        <dbReference type="ARBA" id="ARBA00022692"/>
    </source>
</evidence>
<gene>
    <name evidence="9" type="primary">malG_1</name>
    <name evidence="9" type="ORF">ERS852470_00272</name>
</gene>